<organism evidence="2">
    <name type="scientific">Variovorax paradoxus</name>
    <dbReference type="NCBI Taxonomy" id="34073"/>
    <lineage>
        <taxon>Bacteria</taxon>
        <taxon>Pseudomonadati</taxon>
        <taxon>Pseudomonadota</taxon>
        <taxon>Betaproteobacteria</taxon>
        <taxon>Burkholderiales</taxon>
        <taxon>Comamonadaceae</taxon>
        <taxon>Variovorax</taxon>
    </lineage>
</organism>
<name>A0A679J8Z9_VARPD</name>
<accession>A0A679J8Z9</accession>
<feature type="transmembrane region" description="Helical" evidence="1">
    <location>
        <begin position="96"/>
        <end position="117"/>
    </location>
</feature>
<evidence type="ECO:0000256" key="1">
    <source>
        <dbReference type="SAM" id="Phobius"/>
    </source>
</evidence>
<dbReference type="AlphaFoldDB" id="A0A679J8Z9"/>
<evidence type="ECO:0008006" key="3">
    <source>
        <dbReference type="Google" id="ProtNLM"/>
    </source>
</evidence>
<gene>
    <name evidence="2" type="ORF">VVAX_03054</name>
</gene>
<feature type="transmembrane region" description="Helical" evidence="1">
    <location>
        <begin position="68"/>
        <end position="90"/>
    </location>
</feature>
<reference evidence="2" key="1">
    <citation type="submission" date="2019-12" db="EMBL/GenBank/DDBJ databases">
        <authorList>
            <person name="Cremers G."/>
        </authorList>
    </citation>
    <scope>NUCLEOTIDE SEQUENCE</scope>
    <source>
        <strain evidence="2">Vvax</strain>
    </source>
</reference>
<protein>
    <recommendedName>
        <fullName evidence="3">Transmembrane protein</fullName>
    </recommendedName>
</protein>
<keyword evidence="1" id="KW-1133">Transmembrane helix</keyword>
<keyword evidence="1" id="KW-0812">Transmembrane</keyword>
<feature type="transmembrane region" description="Helical" evidence="1">
    <location>
        <begin position="12"/>
        <end position="31"/>
    </location>
</feature>
<dbReference type="EMBL" id="LR743507">
    <property type="protein sequence ID" value="CAA2105033.1"/>
    <property type="molecule type" value="Genomic_DNA"/>
</dbReference>
<proteinExistence type="predicted"/>
<keyword evidence="1" id="KW-0472">Membrane</keyword>
<evidence type="ECO:0000313" key="2">
    <source>
        <dbReference type="EMBL" id="CAA2105033.1"/>
    </source>
</evidence>
<sequence>MPYPSRMTSIARFLRALLRALGIALVVPLLLFEEWGWEPLAALVARLARLPFWAALEDRLRRLPPWGALLAFFIPVVLLLPVKVLALFLFSRGHAATAITVLVLAKLAGTAIVARIFQLVEGPLMRIPWFARWYPRWKAWKDHVFHLVRQTRPWRMARAINRLVSRGWRRLRES</sequence>